<accession>A0AAV4NRZ4</accession>
<evidence type="ECO:0000256" key="1">
    <source>
        <dbReference type="PROSITE-ProRule" id="PRU00497"/>
    </source>
</evidence>
<feature type="signal peptide" evidence="2">
    <location>
        <begin position="1"/>
        <end position="24"/>
    </location>
</feature>
<evidence type="ECO:0000313" key="4">
    <source>
        <dbReference type="Proteomes" id="UP001054945"/>
    </source>
</evidence>
<dbReference type="InterPro" id="IPR000618">
    <property type="entry name" value="Insect_cuticle"/>
</dbReference>
<keyword evidence="4" id="KW-1185">Reference proteome</keyword>
<dbReference type="GO" id="GO:0062129">
    <property type="term" value="C:chitin-based extracellular matrix"/>
    <property type="evidence" value="ECO:0007669"/>
    <property type="project" value="TreeGrafter"/>
</dbReference>
<reference evidence="3 4" key="1">
    <citation type="submission" date="2021-06" db="EMBL/GenBank/DDBJ databases">
        <title>Caerostris extrusa draft genome.</title>
        <authorList>
            <person name="Kono N."/>
            <person name="Arakawa K."/>
        </authorList>
    </citation>
    <scope>NUCLEOTIDE SEQUENCE [LARGE SCALE GENOMIC DNA]</scope>
</reference>
<keyword evidence="2" id="KW-0732">Signal</keyword>
<dbReference type="PANTHER" id="PTHR10380">
    <property type="entry name" value="CUTICLE PROTEIN"/>
    <property type="match status" value="1"/>
</dbReference>
<comment type="caution">
    <text evidence="3">The sequence shown here is derived from an EMBL/GenBank/DDBJ whole genome shotgun (WGS) entry which is preliminary data.</text>
</comment>
<dbReference type="GO" id="GO:0008010">
    <property type="term" value="F:structural constituent of chitin-based larval cuticle"/>
    <property type="evidence" value="ECO:0007669"/>
    <property type="project" value="TreeGrafter"/>
</dbReference>
<feature type="chain" id="PRO_5043786271" evidence="2">
    <location>
        <begin position="25"/>
        <end position="188"/>
    </location>
</feature>
<dbReference type="Pfam" id="PF00379">
    <property type="entry name" value="Chitin_bind_4"/>
    <property type="match status" value="1"/>
</dbReference>
<proteinExistence type="predicted"/>
<dbReference type="EMBL" id="BPLR01003688">
    <property type="protein sequence ID" value="GIX87541.1"/>
    <property type="molecule type" value="Genomic_DNA"/>
</dbReference>
<dbReference type="Proteomes" id="UP001054945">
    <property type="component" value="Unassembled WGS sequence"/>
</dbReference>
<dbReference type="PROSITE" id="PS51155">
    <property type="entry name" value="CHIT_BIND_RR_2"/>
    <property type="match status" value="1"/>
</dbReference>
<dbReference type="InterPro" id="IPR050468">
    <property type="entry name" value="Cuticle_Struct_Prot"/>
</dbReference>
<organism evidence="3 4">
    <name type="scientific">Caerostris extrusa</name>
    <name type="common">Bark spider</name>
    <name type="synonym">Caerostris bankana</name>
    <dbReference type="NCBI Taxonomy" id="172846"/>
    <lineage>
        <taxon>Eukaryota</taxon>
        <taxon>Metazoa</taxon>
        <taxon>Ecdysozoa</taxon>
        <taxon>Arthropoda</taxon>
        <taxon>Chelicerata</taxon>
        <taxon>Arachnida</taxon>
        <taxon>Araneae</taxon>
        <taxon>Araneomorphae</taxon>
        <taxon>Entelegynae</taxon>
        <taxon>Araneoidea</taxon>
        <taxon>Araneidae</taxon>
        <taxon>Caerostris</taxon>
    </lineage>
</organism>
<sequence>MASFQFAGSLLVTLLGLFIFNVSAQDQIPYGPNGAKIFVPVGRQLNSVYQPIPEKSGVPSKFYALQNENEIPRPYEFGYQMNDGNGTTQHRQEIRQENGDIKGSYGYVDPLGVYRKVEYYTDANGYHAKSFFQRTRPFQQEQRQHDFRCRKPTSSCYRPGTTSCHFSSKKICRLIKRVVHSGNVNKAF</sequence>
<gene>
    <name evidence="3" type="ORF">CEXT_620201</name>
</gene>
<keyword evidence="1" id="KW-0193">Cuticle</keyword>
<evidence type="ECO:0000313" key="3">
    <source>
        <dbReference type="EMBL" id="GIX87541.1"/>
    </source>
</evidence>
<name>A0AAV4NRZ4_CAEEX</name>
<dbReference type="AlphaFoldDB" id="A0AAV4NRZ4"/>
<evidence type="ECO:0000256" key="2">
    <source>
        <dbReference type="SAM" id="SignalP"/>
    </source>
</evidence>
<protein>
    <submittedName>
        <fullName evidence="3">Uncharacterized protein</fullName>
    </submittedName>
</protein>